<protein>
    <recommendedName>
        <fullName evidence="3">GNAT family N-acetyltransferase</fullName>
    </recommendedName>
</protein>
<gene>
    <name evidence="1" type="ORF">THIOM_002952</name>
</gene>
<dbReference type="Proteomes" id="UP000076962">
    <property type="component" value="Unassembled WGS sequence"/>
</dbReference>
<sequence>MIRDVFSNPAYRAFGRHGVYIQTIEAFVKAWTGADQLVMLYGFPSERPFRLGKLLMRYQPFSDWHDYRYTVPSQLSQHSPLGVIHSPKTFDAAFDRLWDKRAGRYSFAVCRTARFLNWRFIDIPHKKYWIWAFSAFLSTEVLGYVVIAPPQAQLVDFCLPDDPQLAHSFWQQVVDILRWRGVKTVETWFAAACPEKQSLQAVGFKPHPRPDTIIPVFRSFHPDSEWLDANFYYTMADSDLY</sequence>
<evidence type="ECO:0008006" key="3">
    <source>
        <dbReference type="Google" id="ProtNLM"/>
    </source>
</evidence>
<accession>A0A0A6NYG6</accession>
<dbReference type="AlphaFoldDB" id="A0A0A6NYG6"/>
<comment type="caution">
    <text evidence="1">The sequence shown here is derived from an EMBL/GenBank/DDBJ whole genome shotgun (WGS) entry which is preliminary data.</text>
</comment>
<organism evidence="1 2">
    <name type="scientific">Candidatus Thiomargarita nelsonii</name>
    <dbReference type="NCBI Taxonomy" id="1003181"/>
    <lineage>
        <taxon>Bacteria</taxon>
        <taxon>Pseudomonadati</taxon>
        <taxon>Pseudomonadota</taxon>
        <taxon>Gammaproteobacteria</taxon>
        <taxon>Thiotrichales</taxon>
        <taxon>Thiotrichaceae</taxon>
        <taxon>Thiomargarita</taxon>
    </lineage>
</organism>
<keyword evidence="2" id="KW-1185">Reference proteome</keyword>
<dbReference type="EMBL" id="LUTY01001742">
    <property type="protein sequence ID" value="OAD21284.1"/>
    <property type="molecule type" value="Genomic_DNA"/>
</dbReference>
<evidence type="ECO:0000313" key="2">
    <source>
        <dbReference type="Proteomes" id="UP000076962"/>
    </source>
</evidence>
<proteinExistence type="predicted"/>
<reference evidence="1 2" key="1">
    <citation type="submission" date="2016-05" db="EMBL/GenBank/DDBJ databases">
        <title>Single-cell genome of chain-forming Candidatus Thiomargarita nelsonii and comparison to other large sulfur-oxidizing bacteria.</title>
        <authorList>
            <person name="Winkel M."/>
            <person name="Salman V."/>
            <person name="Woyke T."/>
            <person name="Schulz-Vogt H."/>
            <person name="Richter M."/>
            <person name="Flood B."/>
            <person name="Bailey J."/>
            <person name="Amann R."/>
            <person name="Mussmann M."/>
        </authorList>
    </citation>
    <scope>NUCLEOTIDE SEQUENCE [LARGE SCALE GENOMIC DNA]</scope>
    <source>
        <strain evidence="1 2">THI036</strain>
    </source>
</reference>
<name>A0A0A6NYG6_9GAMM</name>
<evidence type="ECO:0000313" key="1">
    <source>
        <dbReference type="EMBL" id="OAD21284.1"/>
    </source>
</evidence>